<gene>
    <name evidence="1" type="ORF">MLD38_019497</name>
</gene>
<name>A0ACB9QX73_9MYRT</name>
<keyword evidence="2" id="KW-1185">Reference proteome</keyword>
<evidence type="ECO:0000313" key="1">
    <source>
        <dbReference type="EMBL" id="KAI4371235.1"/>
    </source>
</evidence>
<accession>A0ACB9QX73</accession>
<organism evidence="1 2">
    <name type="scientific">Melastoma candidum</name>
    <dbReference type="NCBI Taxonomy" id="119954"/>
    <lineage>
        <taxon>Eukaryota</taxon>
        <taxon>Viridiplantae</taxon>
        <taxon>Streptophyta</taxon>
        <taxon>Embryophyta</taxon>
        <taxon>Tracheophyta</taxon>
        <taxon>Spermatophyta</taxon>
        <taxon>Magnoliopsida</taxon>
        <taxon>eudicotyledons</taxon>
        <taxon>Gunneridae</taxon>
        <taxon>Pentapetalae</taxon>
        <taxon>rosids</taxon>
        <taxon>malvids</taxon>
        <taxon>Myrtales</taxon>
        <taxon>Melastomataceae</taxon>
        <taxon>Melastomatoideae</taxon>
        <taxon>Melastomateae</taxon>
        <taxon>Melastoma</taxon>
    </lineage>
</organism>
<proteinExistence type="predicted"/>
<evidence type="ECO:0000313" key="2">
    <source>
        <dbReference type="Proteomes" id="UP001057402"/>
    </source>
</evidence>
<protein>
    <submittedName>
        <fullName evidence="1">Uncharacterized protein</fullName>
    </submittedName>
</protein>
<sequence>MPLPPGPKQLPLIGNIHQVIGVLPHQSLASLAKKYGPLMHLQLGEVTLVVISSPDVAKEILKDQEHCFAQRPEITANEILSYANASLILDRIISNHEVKLRSNTATYSEDVVDVLLKQQQTSDLNFPITMNVIKDVIMSEVRAALKGKTRIKESDIQNLEYLKNIVKETLRLHPPGTLMPKEATEECTVRGYRMPRKAKVVFNLSVFGRDLEYWSDPESFKPERFEETSIDFRGGSFEYLPFGGWRRICPGINFALANIELPLAQLLYHFDWETADGKKPEELDMTESFGITSKRKNDLVLFPTIVIVATSEEGDVPGELD</sequence>
<dbReference type="EMBL" id="CM042884">
    <property type="protein sequence ID" value="KAI4371235.1"/>
    <property type="molecule type" value="Genomic_DNA"/>
</dbReference>
<comment type="caution">
    <text evidence="1">The sequence shown here is derived from an EMBL/GenBank/DDBJ whole genome shotgun (WGS) entry which is preliminary data.</text>
</comment>
<dbReference type="Proteomes" id="UP001057402">
    <property type="component" value="Chromosome 5"/>
</dbReference>
<reference evidence="2" key="1">
    <citation type="journal article" date="2023" name="Front. Plant Sci.">
        <title>Chromosomal-level genome assembly of Melastoma candidum provides insights into trichome evolution.</title>
        <authorList>
            <person name="Zhong Y."/>
            <person name="Wu W."/>
            <person name="Sun C."/>
            <person name="Zou P."/>
            <person name="Liu Y."/>
            <person name="Dai S."/>
            <person name="Zhou R."/>
        </authorList>
    </citation>
    <scope>NUCLEOTIDE SEQUENCE [LARGE SCALE GENOMIC DNA]</scope>
</reference>